<comment type="caution">
    <text evidence="1">The sequence shown here is derived from an EMBL/GenBank/DDBJ whole genome shotgun (WGS) entry which is preliminary data.</text>
</comment>
<dbReference type="Proteomes" id="UP000460287">
    <property type="component" value="Unassembled WGS sequence"/>
</dbReference>
<dbReference type="RefSeq" id="WP_154530408.1">
    <property type="nucleotide sequence ID" value="NZ_VULX01000003.1"/>
</dbReference>
<organism evidence="1 2">
    <name type="scientific">Inconstantimicrobium porci</name>
    <dbReference type="NCBI Taxonomy" id="2652291"/>
    <lineage>
        <taxon>Bacteria</taxon>
        <taxon>Bacillati</taxon>
        <taxon>Bacillota</taxon>
        <taxon>Clostridia</taxon>
        <taxon>Eubacteriales</taxon>
        <taxon>Clostridiaceae</taxon>
        <taxon>Inconstantimicrobium</taxon>
    </lineage>
</organism>
<keyword evidence="2" id="KW-1185">Reference proteome</keyword>
<proteinExistence type="predicted"/>
<gene>
    <name evidence="1" type="ORF">FYJ33_03585</name>
</gene>
<protein>
    <submittedName>
        <fullName evidence="1">Uncharacterized protein</fullName>
    </submittedName>
</protein>
<dbReference type="EMBL" id="VULX01000003">
    <property type="protein sequence ID" value="MSR90518.1"/>
    <property type="molecule type" value="Genomic_DNA"/>
</dbReference>
<evidence type="ECO:0000313" key="1">
    <source>
        <dbReference type="EMBL" id="MSR90518.1"/>
    </source>
</evidence>
<name>A0A7X2MWS8_9CLOT</name>
<evidence type="ECO:0000313" key="2">
    <source>
        <dbReference type="Proteomes" id="UP000460287"/>
    </source>
</evidence>
<sequence length="81" mass="9490">MDKLVSDINFVKKDIETIRRNICGYIENSNEFKNLSVCKNDKGYIIKAESRNYSTTYKGHFNIRLIGYDNNNTEVYIEARS</sequence>
<reference evidence="1 2" key="1">
    <citation type="submission" date="2019-08" db="EMBL/GenBank/DDBJ databases">
        <title>In-depth cultivation of the pig gut microbiome towards novel bacterial diversity and tailored functional studies.</title>
        <authorList>
            <person name="Wylensek D."/>
            <person name="Hitch T.C.A."/>
            <person name="Clavel T."/>
        </authorList>
    </citation>
    <scope>NUCLEOTIDE SEQUENCE [LARGE SCALE GENOMIC DNA]</scope>
    <source>
        <strain evidence="1 2">WCA-383-APC-5B</strain>
    </source>
</reference>
<dbReference type="AlphaFoldDB" id="A0A7X2MWS8"/>
<accession>A0A7X2MWS8</accession>